<gene>
    <name evidence="3" type="ORF">AOCH_007509</name>
</gene>
<reference evidence="3 4" key="1">
    <citation type="submission" date="2015-02" db="EMBL/GenBank/DDBJ databases">
        <title>Draft Genome Sequences of Two Closely-Related Aflatoxigenic Aspergillus Species Obtained from the Cote d'Ivoire.</title>
        <authorList>
            <person name="Moore G.G."/>
            <person name="Beltz S.B."/>
            <person name="Mack B.M."/>
        </authorList>
    </citation>
    <scope>NUCLEOTIDE SEQUENCE [LARGE SCALE GENOMIC DNA]</scope>
    <source>
        <strain evidence="3 4">SRRC1432</strain>
    </source>
</reference>
<comment type="caution">
    <text evidence="3">The sequence shown here is derived from an EMBL/GenBank/DDBJ whole genome shotgun (WGS) entry which is preliminary data.</text>
</comment>
<dbReference type="InterPro" id="IPR012337">
    <property type="entry name" value="RNaseH-like_sf"/>
</dbReference>
<keyword evidence="1" id="KW-0694">RNA-binding</keyword>
<sequence length="332" mass="37623">MFAATVTDIEAALNPVTVTESELREQLPPEFTEFYDIKLLPGKTLPFGSLYGMSRDELKVLKEWIKENLRKGFICPSSSPAASPVLFVKKPGGGLQFCMDYRALNTITYIWKLYSIPKIIISDHGVQFVTAFWKCLTSRLKICNLLSTAYYPETDGQTKCANAILGQYLRAYTSYLQDNWSKWLLMAEFAANSVYSESTGVSPFMANYGFHPTLGFEPSCPAVRPAKKDAEKFADTIHKIHKFIRTEILSAQAHYEKKLDWKNFGLYCIKKIVSPHAYELKLPESMRIYPVFNMSLLRPAADDPLPGQHPDPPPPVEVEGLEEWEVEEVLDS</sequence>
<name>A0A0F8X2L5_9EURO</name>
<dbReference type="InterPro" id="IPR056924">
    <property type="entry name" value="SH3_Tf2-1"/>
</dbReference>
<accession>A0A0F8X2L5</accession>
<dbReference type="EMBL" id="JYKN01002080">
    <property type="protein sequence ID" value="KKK17772.1"/>
    <property type="molecule type" value="Genomic_DNA"/>
</dbReference>
<protein>
    <recommendedName>
        <fullName evidence="2">Integrase catalytic domain-containing protein</fullName>
    </recommendedName>
</protein>
<proteinExistence type="predicted"/>
<dbReference type="Pfam" id="PF24626">
    <property type="entry name" value="SH3_Tf2-1"/>
    <property type="match status" value="1"/>
</dbReference>
<dbReference type="AlphaFoldDB" id="A0A0F8X2L5"/>
<evidence type="ECO:0000313" key="4">
    <source>
        <dbReference type="Proteomes" id="UP000034947"/>
    </source>
</evidence>
<dbReference type="PANTHER" id="PTHR37984:SF15">
    <property type="entry name" value="INTEGRASE CATALYTIC DOMAIN-CONTAINING PROTEIN"/>
    <property type="match status" value="1"/>
</dbReference>
<dbReference type="OrthoDB" id="4499277at2759"/>
<dbReference type="Proteomes" id="UP000034947">
    <property type="component" value="Unassembled WGS sequence"/>
</dbReference>
<organism evidence="3 4">
    <name type="scientific">Aspergillus ochraceoroseus</name>
    <dbReference type="NCBI Taxonomy" id="138278"/>
    <lineage>
        <taxon>Eukaryota</taxon>
        <taxon>Fungi</taxon>
        <taxon>Dikarya</taxon>
        <taxon>Ascomycota</taxon>
        <taxon>Pezizomycotina</taxon>
        <taxon>Eurotiomycetes</taxon>
        <taxon>Eurotiomycetidae</taxon>
        <taxon>Eurotiales</taxon>
        <taxon>Aspergillaceae</taxon>
        <taxon>Aspergillus</taxon>
        <taxon>Aspergillus subgen. Nidulantes</taxon>
    </lineage>
</organism>
<evidence type="ECO:0000313" key="3">
    <source>
        <dbReference type="EMBL" id="KKK17772.1"/>
    </source>
</evidence>
<dbReference type="InterPro" id="IPR050951">
    <property type="entry name" value="Retrovirus_Pol_polyprotein"/>
</dbReference>
<dbReference type="SUPFAM" id="SSF53098">
    <property type="entry name" value="Ribonuclease H-like"/>
    <property type="match status" value="1"/>
</dbReference>
<evidence type="ECO:0000256" key="1">
    <source>
        <dbReference type="ARBA" id="ARBA00022884"/>
    </source>
</evidence>
<dbReference type="GO" id="GO:0015074">
    <property type="term" value="P:DNA integration"/>
    <property type="evidence" value="ECO:0007669"/>
    <property type="project" value="InterPro"/>
</dbReference>
<dbReference type="InterPro" id="IPR043502">
    <property type="entry name" value="DNA/RNA_pol_sf"/>
</dbReference>
<dbReference type="GO" id="GO:0005634">
    <property type="term" value="C:nucleus"/>
    <property type="evidence" value="ECO:0007669"/>
    <property type="project" value="UniProtKB-ARBA"/>
</dbReference>
<dbReference type="GO" id="GO:0003723">
    <property type="term" value="F:RNA binding"/>
    <property type="evidence" value="ECO:0007669"/>
    <property type="project" value="UniProtKB-KW"/>
</dbReference>
<evidence type="ECO:0000259" key="2">
    <source>
        <dbReference type="PROSITE" id="PS50994"/>
    </source>
</evidence>
<dbReference type="PROSITE" id="PS50994">
    <property type="entry name" value="INTEGRASE"/>
    <property type="match status" value="1"/>
</dbReference>
<dbReference type="InterPro" id="IPR036397">
    <property type="entry name" value="RNaseH_sf"/>
</dbReference>
<dbReference type="SUPFAM" id="SSF56672">
    <property type="entry name" value="DNA/RNA polymerases"/>
    <property type="match status" value="1"/>
</dbReference>
<dbReference type="InterPro" id="IPR001584">
    <property type="entry name" value="Integrase_cat-core"/>
</dbReference>
<feature type="domain" description="Integrase catalytic" evidence="2">
    <location>
        <begin position="42"/>
        <end position="211"/>
    </location>
</feature>
<dbReference type="Gene3D" id="3.30.420.10">
    <property type="entry name" value="Ribonuclease H-like superfamily/Ribonuclease H"/>
    <property type="match status" value="1"/>
</dbReference>
<dbReference type="PANTHER" id="PTHR37984">
    <property type="entry name" value="PROTEIN CBG26694"/>
    <property type="match status" value="1"/>
</dbReference>
<keyword evidence="4" id="KW-1185">Reference proteome</keyword>